<keyword evidence="1" id="KW-0472">Membrane</keyword>
<keyword evidence="1" id="KW-1133">Transmembrane helix</keyword>
<evidence type="ECO:0008006" key="4">
    <source>
        <dbReference type="Google" id="ProtNLM"/>
    </source>
</evidence>
<name>F5L6W9_CALTT</name>
<evidence type="ECO:0000256" key="1">
    <source>
        <dbReference type="SAM" id="Phobius"/>
    </source>
</evidence>
<feature type="transmembrane region" description="Helical" evidence="1">
    <location>
        <begin position="12"/>
        <end position="31"/>
    </location>
</feature>
<reference evidence="2 3" key="1">
    <citation type="journal article" date="2011" name="J. Bacteriol.">
        <title>Draft genome sequence of the thermoalkaliphilic Caldalkalibacillus thermarum strain TA2.A1.</title>
        <authorList>
            <person name="Kalamorz F."/>
            <person name="Keis S."/>
            <person name="McMillan D.G."/>
            <person name="Olsson K."/>
            <person name="Stanton J.A."/>
            <person name="Stockwell P."/>
            <person name="Black M.A."/>
            <person name="Klingeman D.M."/>
            <person name="Land M.L."/>
            <person name="Han C.S."/>
            <person name="Martin S.L."/>
            <person name="Becher S.A."/>
            <person name="Peddie C.J."/>
            <person name="Morgan H.W."/>
            <person name="Matthies D."/>
            <person name="Preiss L."/>
            <person name="Meier T."/>
            <person name="Brown S.D."/>
            <person name="Cook G.M."/>
        </authorList>
    </citation>
    <scope>NUCLEOTIDE SEQUENCE [LARGE SCALE GENOMIC DNA]</scope>
    <source>
        <strain evidence="2 3">TA2.A1</strain>
    </source>
</reference>
<organism evidence="2 3">
    <name type="scientific">Caldalkalibacillus thermarum (strain TA2.A1)</name>
    <dbReference type="NCBI Taxonomy" id="986075"/>
    <lineage>
        <taxon>Bacteria</taxon>
        <taxon>Bacillati</taxon>
        <taxon>Bacillota</taxon>
        <taxon>Bacilli</taxon>
        <taxon>Bacillales</taxon>
        <taxon>Bacillaceae</taxon>
        <taxon>Caldalkalibacillus</taxon>
    </lineage>
</organism>
<dbReference type="eggNOG" id="COG3314">
    <property type="taxonomic scope" value="Bacteria"/>
</dbReference>
<dbReference type="Gene3D" id="3.90.1150.10">
    <property type="entry name" value="Aspartate Aminotransferase, domain 1"/>
    <property type="match status" value="1"/>
</dbReference>
<sequence length="112" mass="12690">MVKKSILNVLDIWFGLIPLVMALGTVALVIAEYTPMFTWLSYPFIPLLRLLQIPEAILDLALQKGVLFYFCGNNCEVIRMIPPLTVTKEVIDTGLRALDEAITEYEQQKGYI</sequence>
<protein>
    <recommendedName>
        <fullName evidence="4">Aminotransferase class-III</fullName>
    </recommendedName>
</protein>
<evidence type="ECO:0000313" key="3">
    <source>
        <dbReference type="Proteomes" id="UP000010716"/>
    </source>
</evidence>
<keyword evidence="1" id="KW-0812">Transmembrane</keyword>
<proteinExistence type="predicted"/>
<comment type="caution">
    <text evidence="2">The sequence shown here is derived from an EMBL/GenBank/DDBJ whole genome shotgun (WGS) entry which is preliminary data.</text>
</comment>
<gene>
    <name evidence="2" type="ORF">CathTA2_1569</name>
</gene>
<evidence type="ECO:0000313" key="2">
    <source>
        <dbReference type="EMBL" id="EGL82904.1"/>
    </source>
</evidence>
<dbReference type="AlphaFoldDB" id="F5L6W9"/>
<dbReference type="InterPro" id="IPR015424">
    <property type="entry name" value="PyrdxlP-dep_Trfase"/>
</dbReference>
<dbReference type="InterPro" id="IPR015422">
    <property type="entry name" value="PyrdxlP-dep_Trfase_small"/>
</dbReference>
<dbReference type="eggNOG" id="COG0160">
    <property type="taxonomic scope" value="Bacteria"/>
</dbReference>
<dbReference type="EMBL" id="AFCE01000133">
    <property type="protein sequence ID" value="EGL82904.1"/>
    <property type="molecule type" value="Genomic_DNA"/>
</dbReference>
<accession>F5L6W9</accession>
<dbReference type="SUPFAM" id="SSF53383">
    <property type="entry name" value="PLP-dependent transferases"/>
    <property type="match status" value="1"/>
</dbReference>
<dbReference type="Proteomes" id="UP000010716">
    <property type="component" value="Unassembled WGS sequence"/>
</dbReference>